<evidence type="ECO:0000313" key="3">
    <source>
        <dbReference type="Proteomes" id="UP000005561"/>
    </source>
</evidence>
<dbReference type="InterPro" id="IPR050266">
    <property type="entry name" value="AB_hydrolase_sf"/>
</dbReference>
<dbReference type="Gene3D" id="3.40.50.1820">
    <property type="entry name" value="alpha/beta hydrolase"/>
    <property type="match status" value="1"/>
</dbReference>
<reference evidence="2" key="1">
    <citation type="submission" date="2009-07" db="EMBL/GenBank/DDBJ databases">
        <authorList>
            <person name="Weinstock G."/>
            <person name="Sodergren E."/>
            <person name="Clifton S."/>
            <person name="Fulton L."/>
            <person name="Fulton B."/>
            <person name="Courtney L."/>
            <person name="Fronick C."/>
            <person name="Harrison M."/>
            <person name="Strong C."/>
            <person name="Farmer C."/>
            <person name="Delahaunty K."/>
            <person name="Markovic C."/>
            <person name="Hall O."/>
            <person name="Minx P."/>
            <person name="Tomlinson C."/>
            <person name="Mitreva M."/>
            <person name="Nelson J."/>
            <person name="Hou S."/>
            <person name="Wollam A."/>
            <person name="Pepin K.H."/>
            <person name="Johnson M."/>
            <person name="Bhonagiri V."/>
            <person name="Nash W.E."/>
            <person name="Warren W."/>
            <person name="Chinwalla A."/>
            <person name="Mardis E.R."/>
            <person name="Wilson R.K."/>
        </authorList>
    </citation>
    <scope>NUCLEOTIDE SEQUENCE [LARGE SCALE GENOMIC DNA]</scope>
    <source>
        <strain evidence="2">DSM 14469</strain>
    </source>
</reference>
<keyword evidence="3" id="KW-1185">Reference proteome</keyword>
<protein>
    <recommendedName>
        <fullName evidence="1">AB hydrolase-1 domain-containing protein</fullName>
    </recommendedName>
</protein>
<dbReference type="AlphaFoldDB" id="C6LGR2"/>
<dbReference type="Proteomes" id="UP000005561">
    <property type="component" value="Unassembled WGS sequence"/>
</dbReference>
<evidence type="ECO:0000313" key="2">
    <source>
        <dbReference type="EMBL" id="EET60262.1"/>
    </source>
</evidence>
<comment type="caution">
    <text evidence="2">The sequence shown here is derived from an EMBL/GenBank/DDBJ whole genome shotgun (WGS) entry which is preliminary data.</text>
</comment>
<dbReference type="PANTHER" id="PTHR43798:SF33">
    <property type="entry name" value="HYDROLASE, PUTATIVE (AFU_ORTHOLOGUE AFUA_2G14860)-RELATED"/>
    <property type="match status" value="1"/>
</dbReference>
<proteinExistence type="predicted"/>
<dbReference type="SUPFAM" id="SSF53474">
    <property type="entry name" value="alpha/beta-Hydrolases"/>
    <property type="match status" value="1"/>
</dbReference>
<dbReference type="InterPro" id="IPR000073">
    <property type="entry name" value="AB_hydrolase_1"/>
</dbReference>
<dbReference type="Pfam" id="PF12697">
    <property type="entry name" value="Abhydrolase_6"/>
    <property type="match status" value="1"/>
</dbReference>
<dbReference type="OrthoDB" id="9775557at2"/>
<evidence type="ECO:0000259" key="1">
    <source>
        <dbReference type="Pfam" id="PF12697"/>
    </source>
</evidence>
<dbReference type="InterPro" id="IPR029058">
    <property type="entry name" value="AB_hydrolase_fold"/>
</dbReference>
<dbReference type="eggNOG" id="COG2267">
    <property type="taxonomic scope" value="Bacteria"/>
</dbReference>
<organism evidence="2 3">
    <name type="scientific">Marvinbryantia formatexigens DSM 14469</name>
    <dbReference type="NCBI Taxonomy" id="478749"/>
    <lineage>
        <taxon>Bacteria</taxon>
        <taxon>Bacillati</taxon>
        <taxon>Bacillota</taxon>
        <taxon>Clostridia</taxon>
        <taxon>Lachnospirales</taxon>
        <taxon>Lachnospiraceae</taxon>
        <taxon>Marvinbryantia</taxon>
    </lineage>
</organism>
<feature type="domain" description="AB hydrolase-1" evidence="1">
    <location>
        <begin position="4"/>
        <end position="196"/>
    </location>
</feature>
<accession>C6LGR2</accession>
<dbReference type="GO" id="GO:0016020">
    <property type="term" value="C:membrane"/>
    <property type="evidence" value="ECO:0007669"/>
    <property type="project" value="TreeGrafter"/>
</dbReference>
<dbReference type="EMBL" id="ACCL02000012">
    <property type="protein sequence ID" value="EET60262.1"/>
    <property type="molecule type" value="Genomic_DNA"/>
</dbReference>
<sequence length="201" mass="22046">MKTVFLHGLGQTARDWQAVISGTTLPDADCPELFSLSKGNISYSGILAGLEKRYRNEKEPFRICGLSLGALLALDYAIRHGSQISSLVLIGVQYKVPTLLIDFQNLLFRCMPKKSFADMGMAKQDVISLSRSMRSLDFSRGLHKIKCPVTLLCGEKDHANLKASRQLEKLLPQAKLHIIPGAGHELNQCAPDAIAAVLAEE</sequence>
<name>C6LGR2_9FIRM</name>
<dbReference type="PANTHER" id="PTHR43798">
    <property type="entry name" value="MONOACYLGLYCEROL LIPASE"/>
    <property type="match status" value="1"/>
</dbReference>
<gene>
    <name evidence="2" type="ORF">BRYFOR_07822</name>
</gene>
<dbReference type="STRING" id="168384.SAMN05660368_00922"/>
<dbReference type="RefSeq" id="WP_006862607.1">
    <property type="nucleotide sequence ID" value="NZ_ACCL02000012.1"/>
</dbReference>